<organism evidence="2 3">
    <name type="scientific">Anaerobacterium chartisolvens</name>
    <dbReference type="NCBI Taxonomy" id="1297424"/>
    <lineage>
        <taxon>Bacteria</taxon>
        <taxon>Bacillati</taxon>
        <taxon>Bacillota</taxon>
        <taxon>Clostridia</taxon>
        <taxon>Eubacteriales</taxon>
        <taxon>Oscillospiraceae</taxon>
        <taxon>Anaerobacterium</taxon>
    </lineage>
</organism>
<dbReference type="Proteomes" id="UP000253034">
    <property type="component" value="Unassembled WGS sequence"/>
</dbReference>
<reference evidence="2 3" key="1">
    <citation type="submission" date="2018-07" db="EMBL/GenBank/DDBJ databases">
        <title>Genomic Encyclopedia of Type Strains, Phase IV (KMG-IV): sequencing the most valuable type-strain genomes for metagenomic binning, comparative biology and taxonomic classification.</title>
        <authorList>
            <person name="Goeker M."/>
        </authorList>
    </citation>
    <scope>NUCLEOTIDE SEQUENCE [LARGE SCALE GENOMIC DNA]</scope>
    <source>
        <strain evidence="2 3">DSM 27016</strain>
    </source>
</reference>
<dbReference type="InterPro" id="IPR035255">
    <property type="entry name" value="DUF5348"/>
</dbReference>
<evidence type="ECO:0000313" key="2">
    <source>
        <dbReference type="EMBL" id="RCX07880.1"/>
    </source>
</evidence>
<keyword evidence="3" id="KW-1185">Reference proteome</keyword>
<dbReference type="Gene3D" id="2.40.10.390">
    <property type="match status" value="1"/>
</dbReference>
<gene>
    <name evidence="2" type="ORF">DFR58_14814</name>
</gene>
<comment type="caution">
    <text evidence="2">The sequence shown here is derived from an EMBL/GenBank/DDBJ whole genome shotgun (WGS) entry which is preliminary data.</text>
</comment>
<dbReference type="EMBL" id="QPJT01000048">
    <property type="protein sequence ID" value="RCX07880.1"/>
    <property type="molecule type" value="Genomic_DNA"/>
</dbReference>
<protein>
    <recommendedName>
        <fullName evidence="1">DUF5348 domain-containing protein</fullName>
    </recommendedName>
</protein>
<evidence type="ECO:0000259" key="1">
    <source>
        <dbReference type="Pfam" id="PF17295"/>
    </source>
</evidence>
<accession>A0A369AEW4</accession>
<dbReference type="OrthoDB" id="9554183at2"/>
<sequence length="71" mass="8015">MKGGALFYNPENDRMGIYFDDGTTESGLHCGDPMEVKVDGKWVSTRLEMSEQWYLVGIKDVDSIDGLKVRL</sequence>
<dbReference type="RefSeq" id="WP_114300371.1">
    <property type="nucleotide sequence ID" value="NZ_QPJT01000048.1"/>
</dbReference>
<dbReference type="AlphaFoldDB" id="A0A369AEW4"/>
<name>A0A369AEW4_9FIRM</name>
<feature type="domain" description="DUF5348" evidence="1">
    <location>
        <begin position="4"/>
        <end position="71"/>
    </location>
</feature>
<proteinExistence type="predicted"/>
<dbReference type="Pfam" id="PF17295">
    <property type="entry name" value="DUF5348"/>
    <property type="match status" value="1"/>
</dbReference>
<evidence type="ECO:0000313" key="3">
    <source>
        <dbReference type="Proteomes" id="UP000253034"/>
    </source>
</evidence>